<dbReference type="SUPFAM" id="SSF52833">
    <property type="entry name" value="Thioredoxin-like"/>
    <property type="match status" value="1"/>
</dbReference>
<comment type="caution">
    <text evidence="1">The sequence shown here is derived from an EMBL/GenBank/DDBJ whole genome shotgun (WGS) entry which is preliminary data.</text>
</comment>
<proteinExistence type="predicted"/>
<evidence type="ECO:0000313" key="2">
    <source>
        <dbReference type="Proteomes" id="UP001378188"/>
    </source>
</evidence>
<reference evidence="1 2" key="1">
    <citation type="submission" date="2024-02" db="EMBL/GenBank/DDBJ databases">
        <title>Genome analysis and characterization of Microbaculum marinisediminis sp. nov., isolated from marine sediment.</title>
        <authorList>
            <person name="Du Z.-J."/>
            <person name="Ye Y.-Q."/>
            <person name="Zhang Z.-R."/>
            <person name="Yuan S.-M."/>
            <person name="Zhang X.-Y."/>
        </authorList>
    </citation>
    <scope>NUCLEOTIDE SEQUENCE [LARGE SCALE GENOMIC DNA]</scope>
    <source>
        <strain evidence="1 2">SDUM1044001</strain>
    </source>
</reference>
<accession>A0AAW9S131</accession>
<dbReference type="Proteomes" id="UP001378188">
    <property type="component" value="Unassembled WGS sequence"/>
</dbReference>
<dbReference type="EMBL" id="JAZHOF010000014">
    <property type="protein sequence ID" value="MEJ8574879.1"/>
    <property type="molecule type" value="Genomic_DNA"/>
</dbReference>
<name>A0AAW9S131_9HYPH</name>
<dbReference type="InterPro" id="IPR010296">
    <property type="entry name" value="DUF899_thioredox"/>
</dbReference>
<organism evidence="1 2">
    <name type="scientific">Microbaculum marinum</name>
    <dbReference type="NCBI Taxonomy" id="1764581"/>
    <lineage>
        <taxon>Bacteria</taxon>
        <taxon>Pseudomonadati</taxon>
        <taxon>Pseudomonadota</taxon>
        <taxon>Alphaproteobacteria</taxon>
        <taxon>Hyphomicrobiales</taxon>
        <taxon>Tepidamorphaceae</taxon>
        <taxon>Microbaculum</taxon>
    </lineage>
</organism>
<keyword evidence="2" id="KW-1185">Reference proteome</keyword>
<dbReference type="AlphaFoldDB" id="A0AAW9S131"/>
<dbReference type="InterPro" id="IPR036249">
    <property type="entry name" value="Thioredoxin-like_sf"/>
</dbReference>
<dbReference type="Gene3D" id="3.40.30.10">
    <property type="entry name" value="Glutaredoxin"/>
    <property type="match status" value="1"/>
</dbReference>
<dbReference type="Pfam" id="PF05988">
    <property type="entry name" value="DUF899"/>
    <property type="match status" value="1"/>
</dbReference>
<gene>
    <name evidence="1" type="ORF">V3328_25620</name>
</gene>
<evidence type="ECO:0000313" key="1">
    <source>
        <dbReference type="EMBL" id="MEJ8574879.1"/>
    </source>
</evidence>
<protein>
    <submittedName>
        <fullName evidence="1">Thioredoxin family protein</fullName>
    </submittedName>
</protein>
<sequence length="238" mass="27376">MPLNTANTVVSREEWLQARKRLLAEEKAFTRQRDALAEARRKLPWERVGTDYTFEGPDGPVRLADLFDDRRQLLVYHFMFAPDWETGCKSCSFWADNFNGIVAHLRQRDVSFVAISRAPLAKLQALAGRMGWSFPWVSSGENGFNRDFAVSFTQDEVESQAPVYNYGTSRTYGIEMPGVSVFYKDDDGAIYHTYSAYMRGIDILNTAYNYLDLLPKGRDEDDLPYTMAWVRLRDEYAA</sequence>
<dbReference type="RefSeq" id="WP_340332571.1">
    <property type="nucleotide sequence ID" value="NZ_JAZHOF010000014.1"/>
</dbReference>